<reference evidence="2" key="1">
    <citation type="journal article" date="2019" name="Int. J. Syst. Evol. Microbiol.">
        <title>The Global Catalogue of Microorganisms (GCM) 10K type strain sequencing project: providing services to taxonomists for standard genome sequencing and annotation.</title>
        <authorList>
            <consortium name="The Broad Institute Genomics Platform"/>
            <consortium name="The Broad Institute Genome Sequencing Center for Infectious Disease"/>
            <person name="Wu L."/>
            <person name="Ma J."/>
        </authorList>
    </citation>
    <scope>NUCLEOTIDE SEQUENCE [LARGE SCALE GENOMIC DNA]</scope>
    <source>
        <strain evidence="2">KCTC 19812</strain>
    </source>
</reference>
<organism evidence="1 2">
    <name type="scientific">Shivajiella indica</name>
    <dbReference type="NCBI Taxonomy" id="872115"/>
    <lineage>
        <taxon>Bacteria</taxon>
        <taxon>Pseudomonadati</taxon>
        <taxon>Bacteroidota</taxon>
        <taxon>Cytophagia</taxon>
        <taxon>Cytophagales</taxon>
        <taxon>Cyclobacteriaceae</taxon>
        <taxon>Shivajiella</taxon>
    </lineage>
</organism>
<proteinExistence type="predicted"/>
<keyword evidence="2" id="KW-1185">Reference proteome</keyword>
<sequence length="559" mass="62349">MKNLFTIVSLIFLFLGVGFESFGQDPNKPDLRDGSCVICRGNASNYSILNVYFSDAAGNPNNICESTGPFYISILYTSNANSPINNVRIIADILKRDRNDPEGDPLDEYYINEFLGTLNPCTTGTCYVTLEIPNITVDCVNEFYELSRPLVAWTPGRNNSKDLEDAYDCQDYPAAQCLNQPTIPIEVGTLAYSFGPVFDCYIEDNTQTNVSFVITSLFGGNPTNPYNLAWEFEFSDGTVQTSTVFNPALLNQEQGTIIDVSLVVTQGTLIGTEVAQSVTVPNALLSDTVIESVDRTDTFEGDSTGVIDVTFTAGDYFYYWTSLDDIEFYSEEARIDSLPVGTYQLTTIDNATGTCRIDQFDIGARILPVELTYHNAHHNSKTRTSLISWATGKEWQSSHFEIERALSGLEFEKIGEVIAMGFKDSITEYEFMDEDLPLSGGNVLYRLKQVDMNGNYMYSPVMSVRTSGIEFTSGVWRAYPNPTNGQQLRINLLDRSQYEEEKITFRLVHPSAQSQVMAVASEEEMNAALAQMVGRIPKGVFVVEIQWGQKVEHIKVLKQ</sequence>
<dbReference type="RefSeq" id="WP_380807038.1">
    <property type="nucleotide sequence ID" value="NZ_JBHUIV010000035.1"/>
</dbReference>
<accession>A0ABW5BEG6</accession>
<protein>
    <recommendedName>
        <fullName evidence="3">T9SS type A sorting domain-containing protein</fullName>
    </recommendedName>
</protein>
<dbReference type="EMBL" id="JBHUIV010000035">
    <property type="protein sequence ID" value="MFD2203914.1"/>
    <property type="molecule type" value="Genomic_DNA"/>
</dbReference>
<evidence type="ECO:0000313" key="2">
    <source>
        <dbReference type="Proteomes" id="UP001597414"/>
    </source>
</evidence>
<evidence type="ECO:0008006" key="3">
    <source>
        <dbReference type="Google" id="ProtNLM"/>
    </source>
</evidence>
<comment type="caution">
    <text evidence="1">The sequence shown here is derived from an EMBL/GenBank/DDBJ whole genome shotgun (WGS) entry which is preliminary data.</text>
</comment>
<name>A0ABW5BEG6_9BACT</name>
<evidence type="ECO:0000313" key="1">
    <source>
        <dbReference type="EMBL" id="MFD2203914.1"/>
    </source>
</evidence>
<gene>
    <name evidence="1" type="ORF">ACFSKV_20220</name>
</gene>
<dbReference type="Proteomes" id="UP001597414">
    <property type="component" value="Unassembled WGS sequence"/>
</dbReference>